<sequence length="491" mass="56189">MSRFQPITFFNRQPAEEQTQYQLLPFRFTPLDDERYVATNLAGEYRLIEREPLQKLVEGKLRATDPQYVDLRARHFLTDAHSKMAADLLAIKVRTRHERLSQWTGLHMFVLTLRCEHACPYCQVSRQSEDKESFDMSREHAAKALALALRSPNPAIKLEFQGGESFLNFELMKYIVLRAKEENAKLPVPKDLAFVAATNLAVITDEMLDFCGEHDVGISTSLDGPRGLHNKNRPRPGGDSYERTIAGIQKVRQKLGRTSASALMTTTAASLPHVKEIIDEYLEQEFHGIFLRPLSPYGFAMKTKFYRAYDAARWLQFYDEGLDYIIELNRQGVEFLEYYSATILAKMLTSRDPGYVDLMSPAGIGIGGVVYNYDGTVYAGDEARMLAEMGDTTFKLGTVNDSFERLFTNETLLQALDESFAYSAPMCHDCAFEAWCGADPVFHWGQQKDFVGRKPESEFCQRNMHIFKGLIRRMEEDPFVRQLFTRWANLC</sequence>
<dbReference type="InterPro" id="IPR024023">
    <property type="entry name" value="rSAM_paired_HxsB"/>
</dbReference>
<evidence type="ECO:0000313" key="9">
    <source>
        <dbReference type="EMBL" id="MDT0338609.1"/>
    </source>
</evidence>
<evidence type="ECO:0000256" key="6">
    <source>
        <dbReference type="ARBA" id="ARBA00023601"/>
    </source>
</evidence>
<dbReference type="GO" id="GO:0016491">
    <property type="term" value="F:oxidoreductase activity"/>
    <property type="evidence" value="ECO:0007669"/>
    <property type="project" value="InterPro"/>
</dbReference>
<dbReference type="SUPFAM" id="SSF102114">
    <property type="entry name" value="Radical SAM enzymes"/>
    <property type="match status" value="1"/>
</dbReference>
<dbReference type="InterPro" id="IPR007197">
    <property type="entry name" value="rSAM"/>
</dbReference>
<dbReference type="SFLD" id="SFLDG01386">
    <property type="entry name" value="main_SPASM_domain-containing"/>
    <property type="match status" value="1"/>
</dbReference>
<reference evidence="9" key="1">
    <citation type="submission" date="2023-02" db="EMBL/GenBank/DDBJ databases">
        <title>Description of Herbaspirillum huttiense subsp. nephrolepsisexaltata and Herbaspirillum huttiense subsp. lycopersicon.</title>
        <authorList>
            <person name="Poudel M."/>
            <person name="Sharma A."/>
            <person name="Goss E."/>
            <person name="Tapia J.H."/>
            <person name="Harmon C.M."/>
            <person name="Jones J.B."/>
        </authorList>
    </citation>
    <scope>NUCLEOTIDE SEQUENCE</scope>
    <source>
        <strain evidence="9">NC40101</strain>
    </source>
</reference>
<comment type="cofactor">
    <cofactor evidence="1">
        <name>[4Fe-4S] cluster</name>
        <dbReference type="ChEBI" id="CHEBI:49883"/>
    </cofactor>
</comment>
<accession>A0AAE4GA17</accession>
<feature type="region of interest" description="Disordered" evidence="7">
    <location>
        <begin position="222"/>
        <end position="241"/>
    </location>
</feature>
<dbReference type="SFLD" id="SFLDG01067">
    <property type="entry name" value="SPASM/twitch_domain_containing"/>
    <property type="match status" value="1"/>
</dbReference>
<dbReference type="Gene3D" id="3.20.20.70">
    <property type="entry name" value="Aldolase class I"/>
    <property type="match status" value="1"/>
</dbReference>
<organism evidence="9">
    <name type="scientific">Herbaspirillum huttiense subsp. nephrolepidis</name>
    <dbReference type="NCBI Taxonomy" id="3075126"/>
    <lineage>
        <taxon>Bacteria</taxon>
        <taxon>Pseudomonadati</taxon>
        <taxon>Pseudomonadota</taxon>
        <taxon>Betaproteobacteria</taxon>
        <taxon>Burkholderiales</taxon>
        <taxon>Oxalobacteraceae</taxon>
        <taxon>Herbaspirillum</taxon>
    </lineage>
</organism>
<keyword evidence="4" id="KW-0408">Iron</keyword>
<dbReference type="InterPro" id="IPR023867">
    <property type="entry name" value="Sulphatase_maturase_rSAM"/>
</dbReference>
<dbReference type="InterPro" id="IPR013785">
    <property type="entry name" value="Aldolase_TIM"/>
</dbReference>
<dbReference type="SFLD" id="SFLDG01384">
    <property type="entry name" value="thioether_bond_formation_requi"/>
    <property type="match status" value="1"/>
</dbReference>
<comment type="similarity">
    <text evidence="6">Belongs to the radical SAM superfamily. Anaerobic sulfatase-maturating enzyme family.</text>
</comment>
<proteinExistence type="inferred from homology"/>
<dbReference type="AlphaFoldDB" id="A0AAE4GA17"/>
<dbReference type="PANTHER" id="PTHR43273">
    <property type="entry name" value="ANAEROBIC SULFATASE-MATURATING ENZYME HOMOLOG ASLB-RELATED"/>
    <property type="match status" value="1"/>
</dbReference>
<comment type="caution">
    <text evidence="9">The sequence shown here is derived from an EMBL/GenBank/DDBJ whole genome shotgun (WGS) entry which is preliminary data.</text>
</comment>
<dbReference type="EMBL" id="JAVRAA010000009">
    <property type="protein sequence ID" value="MDT0338609.1"/>
    <property type="molecule type" value="Genomic_DNA"/>
</dbReference>
<keyword evidence="5" id="KW-0411">Iron-sulfur</keyword>
<protein>
    <submittedName>
        <fullName evidence="9">His-Xaa-Ser system radical SAM maturase HxsB</fullName>
    </submittedName>
</protein>
<dbReference type="PANTHER" id="PTHR43273:SF3">
    <property type="entry name" value="ANAEROBIC SULFATASE-MATURATING ENZYME HOMOLOG ASLB-RELATED"/>
    <property type="match status" value="1"/>
</dbReference>
<evidence type="ECO:0000256" key="7">
    <source>
        <dbReference type="SAM" id="MobiDB-lite"/>
    </source>
</evidence>
<dbReference type="InterPro" id="IPR058240">
    <property type="entry name" value="rSAM_sf"/>
</dbReference>
<evidence type="ECO:0000256" key="2">
    <source>
        <dbReference type="ARBA" id="ARBA00022691"/>
    </source>
</evidence>
<keyword evidence="3" id="KW-0479">Metal-binding</keyword>
<dbReference type="SFLD" id="SFLDS00029">
    <property type="entry name" value="Radical_SAM"/>
    <property type="match status" value="1"/>
</dbReference>
<dbReference type="CDD" id="cd01335">
    <property type="entry name" value="Radical_SAM"/>
    <property type="match status" value="1"/>
</dbReference>
<evidence type="ECO:0000259" key="8">
    <source>
        <dbReference type="Pfam" id="PF04055"/>
    </source>
</evidence>
<evidence type="ECO:0000256" key="5">
    <source>
        <dbReference type="ARBA" id="ARBA00023014"/>
    </source>
</evidence>
<evidence type="ECO:0000256" key="3">
    <source>
        <dbReference type="ARBA" id="ARBA00022723"/>
    </source>
</evidence>
<gene>
    <name evidence="9" type="primary">hxsB</name>
    <name evidence="9" type="ORF">RJN63_17345</name>
</gene>
<dbReference type="RefSeq" id="WP_310838039.1">
    <property type="nucleotide sequence ID" value="NZ_JAVLSM010000010.1"/>
</dbReference>
<dbReference type="GO" id="GO:0046872">
    <property type="term" value="F:metal ion binding"/>
    <property type="evidence" value="ECO:0007669"/>
    <property type="project" value="UniProtKB-KW"/>
</dbReference>
<name>A0AAE4GA17_9BURK</name>
<evidence type="ECO:0000256" key="4">
    <source>
        <dbReference type="ARBA" id="ARBA00023004"/>
    </source>
</evidence>
<feature type="domain" description="Radical SAM core" evidence="8">
    <location>
        <begin position="110"/>
        <end position="256"/>
    </location>
</feature>
<evidence type="ECO:0000256" key="1">
    <source>
        <dbReference type="ARBA" id="ARBA00001966"/>
    </source>
</evidence>
<dbReference type="GO" id="GO:0051536">
    <property type="term" value="F:iron-sulfur cluster binding"/>
    <property type="evidence" value="ECO:0007669"/>
    <property type="project" value="UniProtKB-KW"/>
</dbReference>
<keyword evidence="2" id="KW-0949">S-adenosyl-L-methionine</keyword>
<dbReference type="NCBIfam" id="TIGR03978">
    <property type="entry name" value="rSAM_paired_1"/>
    <property type="match status" value="1"/>
</dbReference>
<dbReference type="Pfam" id="PF04055">
    <property type="entry name" value="Radical_SAM"/>
    <property type="match status" value="1"/>
</dbReference>